<comment type="caution">
    <text evidence="1">The sequence shown here is derived from an EMBL/GenBank/DDBJ whole genome shotgun (WGS) entry which is preliminary data.</text>
</comment>
<sequence length="46" mass="5202">MVKTRYLDELPGSHPHIFLKSPLELAYPYSGKSQRGIYDPLGISII</sequence>
<dbReference type="Proteomes" id="UP000503840">
    <property type="component" value="Unassembled WGS sequence"/>
</dbReference>
<gene>
    <name evidence="1" type="ORF">DSM101010T_07710</name>
</gene>
<proteinExistence type="predicted"/>
<accession>A0A7J0BFH6</accession>
<keyword evidence="2" id="KW-1185">Reference proteome</keyword>
<dbReference type="EMBL" id="BLVO01000005">
    <property type="protein sequence ID" value="GFM32406.1"/>
    <property type="molecule type" value="Genomic_DNA"/>
</dbReference>
<dbReference type="AlphaFoldDB" id="A0A7J0BFH6"/>
<organism evidence="1 2">
    <name type="scientific">Desulfovibrio subterraneus</name>
    <dbReference type="NCBI Taxonomy" id="2718620"/>
    <lineage>
        <taxon>Bacteria</taxon>
        <taxon>Pseudomonadati</taxon>
        <taxon>Thermodesulfobacteriota</taxon>
        <taxon>Desulfovibrionia</taxon>
        <taxon>Desulfovibrionales</taxon>
        <taxon>Desulfovibrionaceae</taxon>
        <taxon>Desulfovibrio</taxon>
    </lineage>
</organism>
<evidence type="ECO:0000313" key="2">
    <source>
        <dbReference type="Proteomes" id="UP000503840"/>
    </source>
</evidence>
<reference evidence="1 2" key="1">
    <citation type="submission" date="2020-05" db="EMBL/GenBank/DDBJ databases">
        <title>Draft genome sequence of Desulfovibrio sp. strain HN2T.</title>
        <authorList>
            <person name="Ueno A."/>
            <person name="Tamazawa S."/>
            <person name="Tamamura S."/>
            <person name="Murakami T."/>
            <person name="Kiyama T."/>
            <person name="Inomata H."/>
            <person name="Amano Y."/>
            <person name="Miyakawa K."/>
            <person name="Tamaki H."/>
            <person name="Naganuma T."/>
            <person name="Kaneko K."/>
        </authorList>
    </citation>
    <scope>NUCLEOTIDE SEQUENCE [LARGE SCALE GENOMIC DNA]</scope>
    <source>
        <strain evidence="1 2">HN2</strain>
    </source>
</reference>
<name>A0A7J0BFH6_9BACT</name>
<protein>
    <submittedName>
        <fullName evidence="1">Uncharacterized protein</fullName>
    </submittedName>
</protein>
<evidence type="ECO:0000313" key="1">
    <source>
        <dbReference type="EMBL" id="GFM32406.1"/>
    </source>
</evidence>